<feature type="transmembrane region" description="Helical" evidence="10">
    <location>
        <begin position="224"/>
        <end position="247"/>
    </location>
</feature>
<keyword evidence="14" id="KW-1185">Reference proteome</keyword>
<feature type="domain" description="Response regulatory" evidence="12">
    <location>
        <begin position="709"/>
        <end position="825"/>
    </location>
</feature>
<comment type="caution">
    <text evidence="13">The sequence shown here is derived from an EMBL/GenBank/DDBJ whole genome shotgun (WGS) entry which is preliminary data.</text>
</comment>
<dbReference type="SMART" id="SM00448">
    <property type="entry name" value="REC"/>
    <property type="match status" value="1"/>
</dbReference>
<dbReference type="SMART" id="SM00387">
    <property type="entry name" value="HATPase_c"/>
    <property type="match status" value="2"/>
</dbReference>
<comment type="catalytic activity">
    <reaction evidence="1">
        <text>ATP + protein L-histidine = ADP + protein N-phospho-L-histidine.</text>
        <dbReference type="EC" id="2.7.13.3"/>
    </reaction>
</comment>
<evidence type="ECO:0000256" key="9">
    <source>
        <dbReference type="PROSITE-ProRule" id="PRU00169"/>
    </source>
</evidence>
<dbReference type="InterPro" id="IPR003661">
    <property type="entry name" value="HisK_dim/P_dom"/>
</dbReference>
<keyword evidence="4" id="KW-0808">Transferase</keyword>
<keyword evidence="7" id="KW-0067">ATP-binding</keyword>
<evidence type="ECO:0000256" key="2">
    <source>
        <dbReference type="ARBA" id="ARBA00012438"/>
    </source>
</evidence>
<evidence type="ECO:0000256" key="3">
    <source>
        <dbReference type="ARBA" id="ARBA00022553"/>
    </source>
</evidence>
<keyword evidence="10" id="KW-1133">Transmembrane helix</keyword>
<dbReference type="PROSITE" id="PS50110">
    <property type="entry name" value="RESPONSE_REGULATORY"/>
    <property type="match status" value="1"/>
</dbReference>
<feature type="transmembrane region" description="Helical" evidence="10">
    <location>
        <begin position="283"/>
        <end position="304"/>
    </location>
</feature>
<feature type="transmembrane region" description="Helical" evidence="10">
    <location>
        <begin position="20"/>
        <end position="38"/>
    </location>
</feature>
<dbReference type="Pfam" id="PF00512">
    <property type="entry name" value="HisKA"/>
    <property type="match status" value="1"/>
</dbReference>
<feature type="transmembrane region" description="Helical" evidence="10">
    <location>
        <begin position="254"/>
        <end position="271"/>
    </location>
</feature>
<evidence type="ECO:0000256" key="8">
    <source>
        <dbReference type="ARBA" id="ARBA00023012"/>
    </source>
</evidence>
<keyword evidence="10" id="KW-0472">Membrane</keyword>
<dbReference type="CDD" id="cd00082">
    <property type="entry name" value="HisKA"/>
    <property type="match status" value="1"/>
</dbReference>
<reference evidence="13 14" key="1">
    <citation type="submission" date="2023-07" db="EMBL/GenBank/DDBJ databases">
        <title>Genomic Encyclopedia of Type Strains, Phase IV (KMG-IV): sequencing the most valuable type-strain genomes for metagenomic binning, comparative biology and taxonomic classification.</title>
        <authorList>
            <person name="Goeker M."/>
        </authorList>
    </citation>
    <scope>NUCLEOTIDE SEQUENCE [LARGE SCALE GENOMIC DNA]</scope>
    <source>
        <strain evidence="13 14">DSM 12751</strain>
    </source>
</reference>
<evidence type="ECO:0000313" key="13">
    <source>
        <dbReference type="EMBL" id="MDQ0167001.1"/>
    </source>
</evidence>
<dbReference type="InterPro" id="IPR010559">
    <property type="entry name" value="Sig_transdc_His_kin_internal"/>
</dbReference>
<dbReference type="SUPFAM" id="SSF49785">
    <property type="entry name" value="Galactose-binding domain-like"/>
    <property type="match status" value="1"/>
</dbReference>
<evidence type="ECO:0000259" key="11">
    <source>
        <dbReference type="PROSITE" id="PS50109"/>
    </source>
</evidence>
<dbReference type="InterPro" id="IPR008979">
    <property type="entry name" value="Galactose-bd-like_sf"/>
</dbReference>
<name>A0ABT9W155_9BACI</name>
<dbReference type="PANTHER" id="PTHR43047:SF72">
    <property type="entry name" value="OSMOSENSING HISTIDINE PROTEIN KINASE SLN1"/>
    <property type="match status" value="1"/>
</dbReference>
<dbReference type="Gene3D" id="1.10.287.130">
    <property type="match status" value="1"/>
</dbReference>
<dbReference type="CDD" id="cd17574">
    <property type="entry name" value="REC_OmpR"/>
    <property type="match status" value="1"/>
</dbReference>
<evidence type="ECO:0000259" key="12">
    <source>
        <dbReference type="PROSITE" id="PS50110"/>
    </source>
</evidence>
<evidence type="ECO:0000256" key="10">
    <source>
        <dbReference type="SAM" id="Phobius"/>
    </source>
</evidence>
<evidence type="ECO:0000313" key="14">
    <source>
        <dbReference type="Proteomes" id="UP001235840"/>
    </source>
</evidence>
<dbReference type="InterPro" id="IPR004358">
    <property type="entry name" value="Sig_transdc_His_kin-like_C"/>
</dbReference>
<feature type="transmembrane region" description="Helical" evidence="10">
    <location>
        <begin position="517"/>
        <end position="536"/>
    </location>
</feature>
<dbReference type="PANTHER" id="PTHR43047">
    <property type="entry name" value="TWO-COMPONENT HISTIDINE PROTEIN KINASE"/>
    <property type="match status" value="1"/>
</dbReference>
<dbReference type="EC" id="2.7.13.3" evidence="2"/>
<dbReference type="InterPro" id="IPR003594">
    <property type="entry name" value="HATPase_dom"/>
</dbReference>
<dbReference type="SUPFAM" id="SSF47384">
    <property type="entry name" value="Homodimeric domain of signal transducing histidine kinase"/>
    <property type="match status" value="1"/>
</dbReference>
<evidence type="ECO:0000256" key="1">
    <source>
        <dbReference type="ARBA" id="ARBA00000085"/>
    </source>
</evidence>
<dbReference type="SUPFAM" id="SSF52172">
    <property type="entry name" value="CheY-like"/>
    <property type="match status" value="1"/>
</dbReference>
<evidence type="ECO:0000256" key="4">
    <source>
        <dbReference type="ARBA" id="ARBA00022679"/>
    </source>
</evidence>
<keyword evidence="3 9" id="KW-0597">Phosphoprotein</keyword>
<evidence type="ECO:0000256" key="5">
    <source>
        <dbReference type="ARBA" id="ARBA00022741"/>
    </source>
</evidence>
<dbReference type="InterPro" id="IPR036097">
    <property type="entry name" value="HisK_dim/P_sf"/>
</dbReference>
<keyword evidence="10" id="KW-0812">Transmembrane</keyword>
<dbReference type="Pfam" id="PF06580">
    <property type="entry name" value="His_kinase"/>
    <property type="match status" value="1"/>
</dbReference>
<evidence type="ECO:0000256" key="7">
    <source>
        <dbReference type="ARBA" id="ARBA00022840"/>
    </source>
</evidence>
<dbReference type="Gene3D" id="3.30.565.10">
    <property type="entry name" value="Histidine kinase-like ATPase, C-terminal domain"/>
    <property type="match status" value="2"/>
</dbReference>
<feature type="transmembrane region" description="Helical" evidence="10">
    <location>
        <begin position="316"/>
        <end position="336"/>
    </location>
</feature>
<dbReference type="PRINTS" id="PR00344">
    <property type="entry name" value="BCTRLSENSOR"/>
</dbReference>
<sequence length="1037" mass="118568">MSKELNELPIQQNLRVRRNIIIIFFIFVTILITARILWNMSFQSVNQPYAVDGVLDLRDWEAAESRPITLDGEWEIYSHTWLTSHGDLDEQVGNRQLIDVPGSWSAQMDSGQGTPYGYGSYRLQILVNPDTDLNYSLRIPSVRSASALYVNGRLLAQSGELGESLEEYKANNVPYSATFTSNDEAIIEVVIQAANFKDPRNSGIIRSIKFGTERAVASETQLSIFMQQMVAVVFLIHAIYAFILFFVGAKERRLLYFSLLTLSAMFMNILGSEEKILNLWLPISYEWGFKLVALSMIGVAYTLLQCIPHRDSRFWRIFHPIFSILCVCSVILAILLPVRYGVSFQLLYILLITTSIVLALIALLRDSMKNLRNNLLLFLSLTALGSSFAWWTYFLFTGIKVIYYPFDLIIAAACFASIWFKKYFQVNHETQKLAAKLMEADKVKDEFLANTSHELRNPLHGILNMSQAVLERERHSLNERSRRDIGTVISVGRRMSVMLDDLLDSVRLQEKKPRLQYKCFSLQTIVMGVFDMLYFMTKGKPVRLINKIPENFPYIFADENRTIQILFNLLHNALKYTNEGEVTIQGYVKKGRAFITISDTGIGMDAETLNRVFLPYEQASVETTMIEGGFGLGLSISKKLVELQGGELQARSVPDKGTTFIFSLPLAESSQIQEMPKEGANPSVWLDETLATNHDVSTERITFKEDRPRVLLIDDDPVNLNVLETILSAENYDMMTVTSGKKALVALEEGDWDLVITDVMMPHMSGYELTRRIRERFTLTELPILLLTARSQPLDIELGFLSGANDYVTKPVEPLEIKARVMALTEVRKSVRDRIKLEASWLQAQIQPHFLFNTLNAITALSEIDTKRMRKMLDAFSSFLRHKINFRNIDDMIFIEEELSIVRSYLTIEQERFQDRLQVHWEIDHYSYFKIPLLTIQPLVENAVRHGIMKRSRGGEIWIRVVEENKYIRFSVVDNGVGIEETVQKQVMDKSPSEGFGVGLYNTNLRLIRKYGKGLQIESTKEQGTTISFTIDKNNTK</sequence>
<feature type="transmembrane region" description="Helical" evidence="10">
    <location>
        <begin position="402"/>
        <end position="420"/>
    </location>
</feature>
<dbReference type="Proteomes" id="UP001235840">
    <property type="component" value="Unassembled WGS sequence"/>
</dbReference>
<dbReference type="Gene3D" id="3.40.50.2300">
    <property type="match status" value="1"/>
</dbReference>
<dbReference type="GO" id="GO:0016301">
    <property type="term" value="F:kinase activity"/>
    <property type="evidence" value="ECO:0007669"/>
    <property type="project" value="UniProtKB-KW"/>
</dbReference>
<feature type="modified residue" description="4-aspartylphosphate" evidence="9">
    <location>
        <position position="758"/>
    </location>
</feature>
<dbReference type="SMART" id="SM00388">
    <property type="entry name" value="HisKA"/>
    <property type="match status" value="1"/>
</dbReference>
<dbReference type="CDD" id="cd16922">
    <property type="entry name" value="HATPase_EvgS-ArcB-TorS-like"/>
    <property type="match status" value="1"/>
</dbReference>
<dbReference type="InterPro" id="IPR036890">
    <property type="entry name" value="HATPase_C_sf"/>
</dbReference>
<evidence type="ECO:0000256" key="6">
    <source>
        <dbReference type="ARBA" id="ARBA00022777"/>
    </source>
</evidence>
<organism evidence="13 14">
    <name type="scientific">Caldalkalibacillus horti</name>
    <dbReference type="NCBI Taxonomy" id="77523"/>
    <lineage>
        <taxon>Bacteria</taxon>
        <taxon>Bacillati</taxon>
        <taxon>Bacillota</taxon>
        <taxon>Bacilli</taxon>
        <taxon>Bacillales</taxon>
        <taxon>Bacillaceae</taxon>
        <taxon>Caldalkalibacillus</taxon>
    </lineage>
</organism>
<proteinExistence type="predicted"/>
<keyword evidence="6 13" id="KW-0418">Kinase</keyword>
<feature type="domain" description="Histidine kinase" evidence="11">
    <location>
        <begin position="450"/>
        <end position="668"/>
    </location>
</feature>
<dbReference type="PROSITE" id="PS50109">
    <property type="entry name" value="HIS_KIN"/>
    <property type="match status" value="1"/>
</dbReference>
<gene>
    <name evidence="13" type="ORF">J2S11_002918</name>
</gene>
<keyword evidence="5" id="KW-0547">Nucleotide-binding</keyword>
<dbReference type="InterPro" id="IPR001789">
    <property type="entry name" value="Sig_transdc_resp-reg_receiver"/>
</dbReference>
<dbReference type="SUPFAM" id="SSF55874">
    <property type="entry name" value="ATPase domain of HSP90 chaperone/DNA topoisomerase II/histidine kinase"/>
    <property type="match status" value="2"/>
</dbReference>
<dbReference type="InterPro" id="IPR011006">
    <property type="entry name" value="CheY-like_superfamily"/>
</dbReference>
<dbReference type="EMBL" id="JAUSTY010000012">
    <property type="protein sequence ID" value="MDQ0167001.1"/>
    <property type="molecule type" value="Genomic_DNA"/>
</dbReference>
<dbReference type="InterPro" id="IPR005467">
    <property type="entry name" value="His_kinase_dom"/>
</dbReference>
<dbReference type="Gene3D" id="2.60.120.260">
    <property type="entry name" value="Galactose-binding domain-like"/>
    <property type="match status" value="1"/>
</dbReference>
<dbReference type="Pfam" id="PF00072">
    <property type="entry name" value="Response_reg"/>
    <property type="match status" value="1"/>
</dbReference>
<accession>A0ABT9W155</accession>
<keyword evidence="8" id="KW-0902">Two-component regulatory system</keyword>
<protein>
    <recommendedName>
        <fullName evidence="2">histidine kinase</fullName>
        <ecNumber evidence="2">2.7.13.3</ecNumber>
    </recommendedName>
</protein>
<feature type="transmembrane region" description="Helical" evidence="10">
    <location>
        <begin position="342"/>
        <end position="363"/>
    </location>
</feature>
<dbReference type="Pfam" id="PF02518">
    <property type="entry name" value="HATPase_c"/>
    <property type="match status" value="2"/>
</dbReference>
<feature type="transmembrane region" description="Helical" evidence="10">
    <location>
        <begin position="375"/>
        <end position="396"/>
    </location>
</feature>